<dbReference type="InterPro" id="IPR011333">
    <property type="entry name" value="SKP1/BTB/POZ_sf"/>
</dbReference>
<dbReference type="Proteomes" id="UP000504634">
    <property type="component" value="Unplaced"/>
</dbReference>
<gene>
    <name evidence="2" type="primary">LOC115621281</name>
</gene>
<dbReference type="GeneID" id="115621281"/>
<proteinExistence type="predicted"/>
<organism evidence="1 2">
    <name type="scientific">Drosophila lebanonensis</name>
    <name type="common">Fruit fly</name>
    <name type="synonym">Scaptodrosophila lebanonensis</name>
    <dbReference type="NCBI Taxonomy" id="7225"/>
    <lineage>
        <taxon>Eukaryota</taxon>
        <taxon>Metazoa</taxon>
        <taxon>Ecdysozoa</taxon>
        <taxon>Arthropoda</taxon>
        <taxon>Hexapoda</taxon>
        <taxon>Insecta</taxon>
        <taxon>Pterygota</taxon>
        <taxon>Neoptera</taxon>
        <taxon>Endopterygota</taxon>
        <taxon>Diptera</taxon>
        <taxon>Brachycera</taxon>
        <taxon>Muscomorpha</taxon>
        <taxon>Ephydroidea</taxon>
        <taxon>Drosophilidae</taxon>
        <taxon>Scaptodrosophila</taxon>
    </lineage>
</organism>
<evidence type="ECO:0000313" key="1">
    <source>
        <dbReference type="Proteomes" id="UP000504634"/>
    </source>
</evidence>
<keyword evidence="1" id="KW-1185">Reference proteome</keyword>
<accession>A0A6J2T6J0</accession>
<dbReference type="AlphaFoldDB" id="A0A6J2T6J0"/>
<name>A0A6J2T6J0_DROLE</name>
<dbReference type="Gene3D" id="3.30.710.10">
    <property type="entry name" value="Potassium Channel Kv1.1, Chain A"/>
    <property type="match status" value="1"/>
</dbReference>
<reference evidence="2" key="1">
    <citation type="submission" date="2025-08" db="UniProtKB">
        <authorList>
            <consortium name="RefSeq"/>
        </authorList>
    </citation>
    <scope>IDENTIFICATION</scope>
    <source>
        <strain evidence="2">11010-0011.00</strain>
        <tissue evidence="2">Whole body</tissue>
    </source>
</reference>
<dbReference type="SUPFAM" id="SSF54695">
    <property type="entry name" value="POZ domain"/>
    <property type="match status" value="1"/>
</dbReference>
<sequence length="165" mass="18855">MSFIEDYPLESQNVHADFPRTVPREMLCFYSNLFKRELENNPNNCVSIPEGIDSDIFFHLVEMMYSSPVVVNVFVAEKIIEAHRIIESEIPLRILLTDVGTEPVSLSHIGFATINEVDAMILKLTAWVNEMSFKREMILAHIQKLRVARNEAESAAVEPENVNHP</sequence>
<dbReference type="RefSeq" id="XP_030370743.1">
    <property type="nucleotide sequence ID" value="XM_030514883.1"/>
</dbReference>
<evidence type="ECO:0000313" key="2">
    <source>
        <dbReference type="RefSeq" id="XP_030370743.1"/>
    </source>
</evidence>
<protein>
    <submittedName>
        <fullName evidence="2">Uncharacterized protein LOC115621281</fullName>
    </submittedName>
</protein>